<feature type="compositionally biased region" description="Basic and acidic residues" evidence="1">
    <location>
        <begin position="643"/>
        <end position="667"/>
    </location>
</feature>
<feature type="compositionally biased region" description="Basic and acidic residues" evidence="1">
    <location>
        <begin position="334"/>
        <end position="357"/>
    </location>
</feature>
<feature type="region of interest" description="Disordered" evidence="1">
    <location>
        <begin position="303"/>
        <end position="322"/>
    </location>
</feature>
<feature type="compositionally biased region" description="Polar residues" evidence="1">
    <location>
        <begin position="887"/>
        <end position="904"/>
    </location>
</feature>
<name>A0ABP2EPX7_AJEDR</name>
<feature type="region of interest" description="Disordered" evidence="1">
    <location>
        <begin position="253"/>
        <end position="272"/>
    </location>
</feature>
<feature type="compositionally biased region" description="Acidic residues" evidence="1">
    <location>
        <begin position="668"/>
        <end position="685"/>
    </location>
</feature>
<evidence type="ECO:0000313" key="2">
    <source>
        <dbReference type="EMBL" id="EEQ85638.1"/>
    </source>
</evidence>
<feature type="region of interest" description="Disordered" evidence="1">
    <location>
        <begin position="482"/>
        <end position="503"/>
    </location>
</feature>
<feature type="region of interest" description="Disordered" evidence="1">
    <location>
        <begin position="334"/>
        <end position="434"/>
    </location>
</feature>
<dbReference type="RefSeq" id="XP_045273347.1">
    <property type="nucleotide sequence ID" value="XM_045424686.1"/>
</dbReference>
<dbReference type="GeneID" id="69030399"/>
<feature type="compositionally biased region" description="Basic and acidic residues" evidence="1">
    <location>
        <begin position="612"/>
        <end position="630"/>
    </location>
</feature>
<feature type="region of interest" description="Disordered" evidence="1">
    <location>
        <begin position="446"/>
        <end position="467"/>
    </location>
</feature>
<proteinExistence type="predicted"/>
<feature type="compositionally biased region" description="Acidic residues" evidence="1">
    <location>
        <begin position="835"/>
        <end position="846"/>
    </location>
</feature>
<feature type="region of interest" description="Disordered" evidence="1">
    <location>
        <begin position="569"/>
        <end position="690"/>
    </location>
</feature>
<evidence type="ECO:0000313" key="3">
    <source>
        <dbReference type="Proteomes" id="UP000002039"/>
    </source>
</evidence>
<sequence length="1125" mass="122806">MEYNALSQSDDNDEVASNASASDRSESSPQPNRRRAFQKLTLNMDNLGGPKYMNAARIGDQPSPSLGSVMRSLGPASTSSYDLLEDDDYDTPSANHGEPGYSFVRANHKNEINDSQPSSSSHNHQGYSSNNHNNIGASTSNHLRNATPATPAQPSEPLIRSPVSSRPVPLCHPTPDLQSLQGAYVGNVERLEKSAETLSTSSDIGEELRKLKQEQKRLSVASCSAVDHHPFGRGSPVRKFSTSSLSNSIIGVNTTARSNGYPPGDCVASPKSSVMSASRSQVGAAASRARSASVASRLAQVLEPENEDQTTQSHQPPADAAPYLQPLEIPEHDFMDNQRQDDNPHHHEQQQPPRDPDQPQPTYDETVPEERSTTASSTDTYRQSKALFKDFDGVHFTPFPRERVSGRRASLSKPPLARESPSFSNPPPGQKLVFYPAPVPMMLNLPPRRSKRAPEPQHEKRRTQLINSLPVDARKSAAWLPQLDPEYDGKDSTETRNNKRVSEIPPQLRASAYFEPPPAQIDIEIKQNSAVATLDSILDASAQAPVSAFTDHPIVGHVGAEVYGKPKAKRKLQPLAGKQGKHALRKSVGARDSVMPSRTGIRPAEQEGGNETEGHAAEGSDEVTPFHESYEGDQGPSGTNLHNDMERRDNDERNESRLKKDENSRGDDSEDGEEEEDEEDEEEETYVGAPTTLLAELQIRKQEQKQRNRTAATAFPNGMHSTLLELDAVAQHQRETRNQKHITLAWEDPGIAERNEPDNENVPLAVLFPKNLQSDENRPMGLMEKLELEENEPLSRRRARIRGGPIVGGAPMQRASPVFLPDDHINGNGHTNNNNEEENDDEEEGETLAQRARRLKAEEANIRLSRDFTSELLTKFGATSIDEPRSSTEQQAKDSQQQSPSTVPDSVEPPVEETLGQRRRRLQAEKAQAQAAAVGEDEVKNNFTATPIGKPRHNMATVLQAHPARNGGNNPYLNNGAAAGNTMRHSHQPLLSAQQQQQIPNRMSMMQQQGYGGNSAKYVMNLSSHAHAHAGYGSMGYGPGMGTGMSVGNGAQYPPTMGMNSSTGLVYGNGHGHGHGHGHGYGYGYGYPDAVAGGGAPAAGGQPHGPIIDPGQRDLIDRWRQSVRY</sequence>
<keyword evidence="3" id="KW-1185">Reference proteome</keyword>
<gene>
    <name evidence="2" type="ORF">BDCG_08907</name>
</gene>
<organism evidence="2 3">
    <name type="scientific">Ajellomyces dermatitidis (strain ER-3 / ATCC MYA-2586)</name>
    <name type="common">Blastomyces dermatitidis</name>
    <dbReference type="NCBI Taxonomy" id="559297"/>
    <lineage>
        <taxon>Eukaryota</taxon>
        <taxon>Fungi</taxon>
        <taxon>Dikarya</taxon>
        <taxon>Ascomycota</taxon>
        <taxon>Pezizomycotina</taxon>
        <taxon>Eurotiomycetes</taxon>
        <taxon>Eurotiomycetidae</taxon>
        <taxon>Onygenales</taxon>
        <taxon>Ajellomycetaceae</taxon>
        <taxon>Blastomyces</taxon>
    </lineage>
</organism>
<reference evidence="3" key="1">
    <citation type="journal article" date="2015" name="PLoS Genet.">
        <title>The dynamic genome and transcriptome of the human fungal pathogen Blastomyces and close relative Emmonsia.</title>
        <authorList>
            <person name="Munoz J.F."/>
            <person name="Gauthier G.M."/>
            <person name="Desjardins C.A."/>
            <person name="Gallo J.E."/>
            <person name="Holder J."/>
            <person name="Sullivan T.D."/>
            <person name="Marty A.J."/>
            <person name="Carmen J.C."/>
            <person name="Chen Z."/>
            <person name="Ding L."/>
            <person name="Gujja S."/>
            <person name="Magrini V."/>
            <person name="Misas E."/>
            <person name="Mitreva M."/>
            <person name="Priest M."/>
            <person name="Saif S."/>
            <person name="Whiston E.A."/>
            <person name="Young S."/>
            <person name="Zeng Q."/>
            <person name="Goldman W.E."/>
            <person name="Mardis E.R."/>
            <person name="Taylor J.W."/>
            <person name="McEwen J.G."/>
            <person name="Clay O.K."/>
            <person name="Klein B.S."/>
            <person name="Cuomo C.A."/>
        </authorList>
    </citation>
    <scope>NUCLEOTIDE SEQUENCE [LARGE SCALE GENOMIC DNA]</scope>
    <source>
        <strain evidence="3">ER-3 / ATCC MYA-2586</strain>
    </source>
</reference>
<dbReference type="EMBL" id="EQ999984">
    <property type="protein sequence ID" value="EEQ85638.1"/>
    <property type="molecule type" value="Genomic_DNA"/>
</dbReference>
<feature type="region of interest" description="Disordered" evidence="1">
    <location>
        <begin position="817"/>
        <end position="846"/>
    </location>
</feature>
<accession>A0ABP2EPX7</accession>
<feature type="region of interest" description="Disordered" evidence="1">
    <location>
        <begin position="1"/>
        <end position="168"/>
    </location>
</feature>
<feature type="region of interest" description="Disordered" evidence="1">
    <location>
        <begin position="879"/>
        <end position="914"/>
    </location>
</feature>
<protein>
    <submittedName>
        <fullName evidence="2">Uncharacterized protein</fullName>
    </submittedName>
</protein>
<feature type="compositionally biased region" description="Basic and acidic residues" evidence="1">
    <location>
        <begin position="487"/>
        <end position="502"/>
    </location>
</feature>
<feature type="compositionally biased region" description="Polar residues" evidence="1">
    <location>
        <begin position="373"/>
        <end position="383"/>
    </location>
</feature>
<dbReference type="Proteomes" id="UP000002039">
    <property type="component" value="Unassembled WGS sequence"/>
</dbReference>
<feature type="compositionally biased region" description="Low complexity" evidence="1">
    <location>
        <begin position="118"/>
        <end position="134"/>
    </location>
</feature>
<evidence type="ECO:0000256" key="1">
    <source>
        <dbReference type="SAM" id="MobiDB-lite"/>
    </source>
</evidence>
<feature type="compositionally biased region" description="Polar residues" evidence="1">
    <location>
        <begin position="135"/>
        <end position="153"/>
    </location>
</feature>